<dbReference type="RefSeq" id="WP_169066909.1">
    <property type="nucleotide sequence ID" value="NZ_SPMY01000033.1"/>
</dbReference>
<reference evidence="1 2" key="1">
    <citation type="submission" date="2019-03" db="EMBL/GenBank/DDBJ databases">
        <title>Metabolic reconstructions from genomes of highly enriched 'Candidatus Accumulibacter' and 'Candidatus Competibacter' bioreactor populations.</title>
        <authorList>
            <person name="Annavajhala M.K."/>
            <person name="Welles L."/>
            <person name="Abbas B."/>
            <person name="Sorokin D."/>
            <person name="Park H."/>
            <person name="Van Loosdrecht M."/>
            <person name="Chandran K."/>
        </authorList>
    </citation>
    <scope>NUCLEOTIDE SEQUENCE [LARGE SCALE GENOMIC DNA]</scope>
    <source>
        <strain evidence="1 2">SBR_S</strain>
    </source>
</reference>
<dbReference type="Proteomes" id="UP000749010">
    <property type="component" value="Unassembled WGS sequence"/>
</dbReference>
<gene>
    <name evidence="1" type="ORF">E4Q23_12230</name>
</gene>
<sequence length="737" mass="80978">MAKTFKNGISLHRLLEAAPLAALATFLETADKGDYAAIFFELPWQTAGEDSGSAALREQLIDLGNELQADAAVPLDRHAQRILTLAEGRGVEPVNRVAARIFEQAHIDAFDTQLDDLGRSLWLYQYEPALFDEAESLFYADHYRNFGGMYEAFELDADTVVAFVWDDSVKHALETQIQERLELTGRCTVTHLQVTGKDQAGKEQQQHLVIVRHGGPLSSVAEFREADGSRGDRYYRPLSEATLLFSPDEGVLEVFSASPSVRQQVATCFAETGLKIDLSDRPLTLKQYNFKRFLTSLNLSTPTIAGFDVDRVAVVEVDVRPDNPKHRAGLKVSISDDIEDVAEALFGKDHLFKRAASLARIVIAVRYTQYGTKKSKTLNITLSEPNRCNLRSNRDPVQRELGYALLTAWGVLHQVKPLTLVQEHVLLPALLQLFDQTKKEVPGQFFLTRGLDPEALLDGGFIEPRGRYVSLLLDEDGTTHEVNVRSAGKPGVIAYDHPKDGSTVELPASAADKYAIRRDWLDEIVLKRLKAPLVSAELIKLDENLTYLGKIKLGAEAAPCYLARDLRSPTTLQRLDILMRARSDKGVGLVLSAGRDHPLCLGPNVIAAVADHLATSDQESSLDINRLASVFTQGKQLARGGMVVALVKKDNYSATLYIPGKPSLALVGVKAIGFFQALVDAYHKGSPAVPTKQLMSAAGSLSPSPRQLLGNEFWSSVEGVYVGFPPGVKRGSYQLLV</sequence>
<protein>
    <recommendedName>
        <fullName evidence="3">Piwi domain-containing protein</fullName>
    </recommendedName>
</protein>
<evidence type="ECO:0000313" key="2">
    <source>
        <dbReference type="Proteomes" id="UP000749010"/>
    </source>
</evidence>
<comment type="caution">
    <text evidence="1">The sequence shown here is derived from an EMBL/GenBank/DDBJ whole genome shotgun (WGS) entry which is preliminary data.</text>
</comment>
<keyword evidence="2" id="KW-1185">Reference proteome</keyword>
<dbReference type="EMBL" id="SPMY01000033">
    <property type="protein sequence ID" value="NMQ28451.1"/>
    <property type="molecule type" value="Genomic_DNA"/>
</dbReference>
<name>A0ABX1TVY8_9PROT</name>
<proteinExistence type="predicted"/>
<organism evidence="1 2">
    <name type="scientific">Candidatus Accumulibacter phosphatis</name>
    <dbReference type="NCBI Taxonomy" id="327160"/>
    <lineage>
        <taxon>Bacteria</taxon>
        <taxon>Pseudomonadati</taxon>
        <taxon>Pseudomonadota</taxon>
        <taxon>Betaproteobacteria</taxon>
        <taxon>Candidatus Accumulibacter</taxon>
    </lineage>
</organism>
<evidence type="ECO:0000313" key="1">
    <source>
        <dbReference type="EMBL" id="NMQ28451.1"/>
    </source>
</evidence>
<evidence type="ECO:0008006" key="3">
    <source>
        <dbReference type="Google" id="ProtNLM"/>
    </source>
</evidence>
<accession>A0ABX1TVY8</accession>